<comment type="similarity">
    <text evidence="3">Belongs to the complex I subunit 2 family.</text>
</comment>
<evidence type="ECO:0000256" key="12">
    <source>
        <dbReference type="ARBA" id="ARBA00022989"/>
    </source>
</evidence>
<evidence type="ECO:0000313" key="21">
    <source>
        <dbReference type="EMBL" id="UXO94140.1"/>
    </source>
</evidence>
<evidence type="ECO:0000256" key="4">
    <source>
        <dbReference type="ARBA" id="ARBA00012944"/>
    </source>
</evidence>
<feature type="transmembrane region" description="Helical" evidence="19">
    <location>
        <begin position="93"/>
        <end position="113"/>
    </location>
</feature>
<keyword evidence="13" id="KW-0520">NAD</keyword>
<comment type="subcellular location">
    <subcellularLocation>
        <location evidence="2">Mitochondrion inner membrane</location>
        <topology evidence="2">Multi-pass membrane protein</topology>
    </subcellularLocation>
</comment>
<proteinExistence type="inferred from homology"/>
<evidence type="ECO:0000256" key="17">
    <source>
        <dbReference type="ARBA" id="ARBA00031028"/>
    </source>
</evidence>
<dbReference type="PANTHER" id="PTHR46552:SF1">
    <property type="entry name" value="NADH-UBIQUINONE OXIDOREDUCTASE CHAIN 2"/>
    <property type="match status" value="1"/>
</dbReference>
<feature type="transmembrane region" description="Helical" evidence="19">
    <location>
        <begin position="125"/>
        <end position="150"/>
    </location>
</feature>
<comment type="catalytic activity">
    <reaction evidence="18">
        <text>a ubiquinone + NADH + 5 H(+)(in) = a ubiquinol + NAD(+) + 4 H(+)(out)</text>
        <dbReference type="Rhea" id="RHEA:29091"/>
        <dbReference type="Rhea" id="RHEA-COMP:9565"/>
        <dbReference type="Rhea" id="RHEA-COMP:9566"/>
        <dbReference type="ChEBI" id="CHEBI:15378"/>
        <dbReference type="ChEBI" id="CHEBI:16389"/>
        <dbReference type="ChEBI" id="CHEBI:17976"/>
        <dbReference type="ChEBI" id="CHEBI:57540"/>
        <dbReference type="ChEBI" id="CHEBI:57945"/>
        <dbReference type="EC" id="7.1.1.2"/>
    </reaction>
</comment>
<feature type="transmembrane region" description="Helical" evidence="19">
    <location>
        <begin position="247"/>
        <end position="269"/>
    </location>
</feature>
<dbReference type="EC" id="7.1.1.2" evidence="4"/>
<feature type="transmembrane region" description="Helical" evidence="19">
    <location>
        <begin position="281"/>
        <end position="304"/>
    </location>
</feature>
<keyword evidence="15 21" id="KW-0496">Mitochondrion</keyword>
<dbReference type="InterPro" id="IPR050175">
    <property type="entry name" value="Complex_I_Subunit_2"/>
</dbReference>
<evidence type="ECO:0000256" key="13">
    <source>
        <dbReference type="ARBA" id="ARBA00023027"/>
    </source>
</evidence>
<evidence type="ECO:0000256" key="7">
    <source>
        <dbReference type="ARBA" id="ARBA00022660"/>
    </source>
</evidence>
<evidence type="ECO:0000256" key="3">
    <source>
        <dbReference type="ARBA" id="ARBA00007012"/>
    </source>
</evidence>
<evidence type="ECO:0000256" key="6">
    <source>
        <dbReference type="ARBA" id="ARBA00022448"/>
    </source>
</evidence>
<keyword evidence="12 19" id="KW-1133">Transmembrane helix</keyword>
<keyword evidence="11" id="KW-0249">Electron transport</keyword>
<dbReference type="Pfam" id="PF00361">
    <property type="entry name" value="Proton_antipo_M"/>
    <property type="match status" value="1"/>
</dbReference>
<dbReference type="PANTHER" id="PTHR46552">
    <property type="entry name" value="NADH-UBIQUINONE OXIDOREDUCTASE CHAIN 2"/>
    <property type="match status" value="1"/>
</dbReference>
<evidence type="ECO:0000256" key="8">
    <source>
        <dbReference type="ARBA" id="ARBA00022692"/>
    </source>
</evidence>
<organism evidence="21">
    <name type="scientific">Dolichovespula xanthicincta</name>
    <dbReference type="NCBI Taxonomy" id="2982222"/>
    <lineage>
        <taxon>Eukaryota</taxon>
        <taxon>Metazoa</taxon>
        <taxon>Ecdysozoa</taxon>
        <taxon>Arthropoda</taxon>
        <taxon>Hexapoda</taxon>
        <taxon>Insecta</taxon>
        <taxon>Pterygota</taxon>
        <taxon>Neoptera</taxon>
        <taxon>Endopterygota</taxon>
        <taxon>Hymenoptera</taxon>
        <taxon>Apocrita</taxon>
        <taxon>Aculeata</taxon>
        <taxon>Vespoidea</taxon>
        <taxon>Vespidae</taxon>
        <taxon>Vespinae</taxon>
        <taxon>Dolichovespula</taxon>
    </lineage>
</organism>
<evidence type="ECO:0000256" key="14">
    <source>
        <dbReference type="ARBA" id="ARBA00023075"/>
    </source>
</evidence>
<keyword evidence="16 19" id="KW-0472">Membrane</keyword>
<keyword evidence="10" id="KW-1278">Translocase</keyword>
<evidence type="ECO:0000256" key="18">
    <source>
        <dbReference type="ARBA" id="ARBA00049551"/>
    </source>
</evidence>
<feature type="transmembrane region" description="Helical" evidence="19">
    <location>
        <begin position="60"/>
        <end position="81"/>
    </location>
</feature>
<protein>
    <recommendedName>
        <fullName evidence="5">NADH-ubiquinone oxidoreductase chain 2</fullName>
        <ecNumber evidence="4">7.1.1.2</ecNumber>
    </recommendedName>
    <alternativeName>
        <fullName evidence="17">NADH dehydrogenase subunit 2</fullName>
    </alternativeName>
</protein>
<feature type="transmembrane region" description="Helical" evidence="19">
    <location>
        <begin position="156"/>
        <end position="179"/>
    </location>
</feature>
<dbReference type="GO" id="GO:0006120">
    <property type="term" value="P:mitochondrial electron transport, NADH to ubiquinone"/>
    <property type="evidence" value="ECO:0007669"/>
    <property type="project" value="TreeGrafter"/>
</dbReference>
<feature type="transmembrane region" description="Helical" evidence="19">
    <location>
        <begin position="325"/>
        <end position="348"/>
    </location>
</feature>
<keyword evidence="14" id="KW-0830">Ubiquinone</keyword>
<keyword evidence="6" id="KW-0813">Transport</keyword>
<keyword evidence="7" id="KW-0679">Respiratory chain</keyword>
<sequence length="349" mass="41437">MPKNFLTTSNALFYSMFLFMVLLSILSVALTNFIHLWLLMEINTLIFISMMAMNSKNFKATFNFFLIQSISSMIMIFLMVLKNNLLTLNMFEWVNFMLILSFSMKIGLFPFFYWPPLINTNLNWLMILLISTTQKFIPLMLLNLFINSIFDKSTNFLLLLLASLSSLSSTIMCMNEVNIKKIMTYSSLNHLSWMIFIIIFDISLFLVYFLFYTISMQILCFFLNKFNINTFFNFIKFQSFNYKEFNFFLTLNFLIISALPPFLTFIIKISAIKVMIEGMSLFSSFIFSLLSMFTLIFYMNVIIKMNLFSMIKTKFYFTYNLNLKFNYYLSILLSFMSLSFLFIFYTMMN</sequence>
<evidence type="ECO:0000256" key="1">
    <source>
        <dbReference type="ARBA" id="ARBA00003257"/>
    </source>
</evidence>
<feature type="domain" description="NADH:quinone oxidoreductase/Mrp antiporter transmembrane" evidence="20">
    <location>
        <begin position="32"/>
        <end position="294"/>
    </location>
</feature>
<dbReference type="AlphaFoldDB" id="A0A977SPA8"/>
<name>A0A977SPA8_9HYME</name>
<keyword evidence="9" id="KW-0999">Mitochondrion inner membrane</keyword>
<evidence type="ECO:0000256" key="16">
    <source>
        <dbReference type="ARBA" id="ARBA00023136"/>
    </source>
</evidence>
<dbReference type="InterPro" id="IPR001750">
    <property type="entry name" value="ND/Mrp_TM"/>
</dbReference>
<feature type="transmembrane region" description="Helical" evidence="19">
    <location>
        <begin position="191"/>
        <end position="210"/>
    </location>
</feature>
<evidence type="ECO:0000259" key="20">
    <source>
        <dbReference type="Pfam" id="PF00361"/>
    </source>
</evidence>
<geneLocation type="mitochondrion" evidence="21"/>
<dbReference type="GO" id="GO:0008137">
    <property type="term" value="F:NADH dehydrogenase (ubiquinone) activity"/>
    <property type="evidence" value="ECO:0007669"/>
    <property type="project" value="UniProtKB-EC"/>
</dbReference>
<feature type="transmembrane region" description="Helical" evidence="19">
    <location>
        <begin position="12"/>
        <end position="39"/>
    </location>
</feature>
<accession>A0A977SPA8</accession>
<dbReference type="GO" id="GO:0005743">
    <property type="term" value="C:mitochondrial inner membrane"/>
    <property type="evidence" value="ECO:0007669"/>
    <property type="project" value="UniProtKB-SubCell"/>
</dbReference>
<keyword evidence="8 19" id="KW-0812">Transmembrane</keyword>
<evidence type="ECO:0000256" key="10">
    <source>
        <dbReference type="ARBA" id="ARBA00022967"/>
    </source>
</evidence>
<reference evidence="21" key="1">
    <citation type="submission" date="2022-08" db="EMBL/GenBank/DDBJ databases">
        <title>Next-generation sequencing of four mitochondrial genomes of Dolichovespula (Hymenoptera: Vespidae) with a phylogenetic analysis and divergence time estimating of Vespidae.</title>
        <authorList>
            <person name="Wang H."/>
            <person name="Wen Q."/>
            <person name="Wang T.-F."/>
            <person name="Ran F.-R."/>
            <person name="Wang M."/>
            <person name="Fan X.-L."/>
            <person name="Wei S.-J."/>
            <person name="Li Z.-H."/>
            <person name="Tan J.-L."/>
        </authorList>
    </citation>
    <scope>NUCLEOTIDE SEQUENCE</scope>
</reference>
<evidence type="ECO:0000256" key="11">
    <source>
        <dbReference type="ARBA" id="ARBA00022982"/>
    </source>
</evidence>
<comment type="function">
    <text evidence="1">Core subunit of the mitochondrial membrane respiratory chain NADH dehydrogenase (Complex I) that is believed to belong to the minimal assembly required for catalysis. Complex I functions in the transfer of electrons from NADH to the respiratory chain. The immediate electron acceptor for the enzyme is believed to be ubiquinone.</text>
</comment>
<evidence type="ECO:0000256" key="19">
    <source>
        <dbReference type="SAM" id="Phobius"/>
    </source>
</evidence>
<evidence type="ECO:0000256" key="2">
    <source>
        <dbReference type="ARBA" id="ARBA00004448"/>
    </source>
</evidence>
<dbReference type="EMBL" id="OP250142">
    <property type="protein sequence ID" value="UXO94140.1"/>
    <property type="molecule type" value="Genomic_DNA"/>
</dbReference>
<evidence type="ECO:0000256" key="5">
    <source>
        <dbReference type="ARBA" id="ARBA00021008"/>
    </source>
</evidence>
<evidence type="ECO:0000256" key="9">
    <source>
        <dbReference type="ARBA" id="ARBA00022792"/>
    </source>
</evidence>
<gene>
    <name evidence="21" type="primary">nad2</name>
</gene>
<evidence type="ECO:0000256" key="15">
    <source>
        <dbReference type="ARBA" id="ARBA00023128"/>
    </source>
</evidence>